<feature type="region of interest" description="Disordered" evidence="2">
    <location>
        <begin position="1"/>
        <end position="39"/>
    </location>
</feature>
<dbReference type="PANTHER" id="PTHR11374">
    <property type="entry name" value="UDP-GLUCOSE DEHYDROGENASE/UDP-MANNAC DEHYDROGENASE"/>
    <property type="match status" value="1"/>
</dbReference>
<feature type="domain" description="UDP-glucose/GDP-mannose dehydrogenase N-terminal" evidence="3">
    <location>
        <begin position="59"/>
        <end position="121"/>
    </location>
</feature>
<comment type="caution">
    <text evidence="4">The sequence shown here is derived from an EMBL/GenBank/DDBJ whole genome shotgun (WGS) entry which is preliminary data.</text>
</comment>
<dbReference type="EMBL" id="JAZHXJ010000768">
    <property type="protein sequence ID" value="KAL1851759.1"/>
    <property type="molecule type" value="Genomic_DNA"/>
</dbReference>
<feature type="compositionally biased region" description="Low complexity" evidence="2">
    <location>
        <begin position="14"/>
        <end position="33"/>
    </location>
</feature>
<feature type="region of interest" description="Disordered" evidence="2">
    <location>
        <begin position="127"/>
        <end position="166"/>
    </location>
</feature>
<name>A0ABR3W2U9_9PEZI</name>
<evidence type="ECO:0000313" key="4">
    <source>
        <dbReference type="EMBL" id="KAL1851759.1"/>
    </source>
</evidence>
<organism evidence="4 5">
    <name type="scientific">Phialemonium thermophilum</name>
    <dbReference type="NCBI Taxonomy" id="223376"/>
    <lineage>
        <taxon>Eukaryota</taxon>
        <taxon>Fungi</taxon>
        <taxon>Dikarya</taxon>
        <taxon>Ascomycota</taxon>
        <taxon>Pezizomycotina</taxon>
        <taxon>Sordariomycetes</taxon>
        <taxon>Sordariomycetidae</taxon>
        <taxon>Cephalothecales</taxon>
        <taxon>Cephalothecaceae</taxon>
        <taxon>Phialemonium</taxon>
    </lineage>
</organism>
<dbReference type="InterPro" id="IPR036291">
    <property type="entry name" value="NAD(P)-bd_dom_sf"/>
</dbReference>
<evidence type="ECO:0000313" key="5">
    <source>
        <dbReference type="Proteomes" id="UP001586593"/>
    </source>
</evidence>
<dbReference type="Pfam" id="PF03721">
    <property type="entry name" value="UDPG_MGDP_dh_N"/>
    <property type="match status" value="2"/>
</dbReference>
<feature type="compositionally biased region" description="Basic and acidic residues" evidence="2">
    <location>
        <begin position="151"/>
        <end position="166"/>
    </location>
</feature>
<reference evidence="4 5" key="1">
    <citation type="journal article" date="2024" name="Commun. Biol.">
        <title>Comparative genomic analysis of thermophilic fungi reveals convergent evolutionary adaptations and gene losses.</title>
        <authorList>
            <person name="Steindorff A.S."/>
            <person name="Aguilar-Pontes M.V."/>
            <person name="Robinson A.J."/>
            <person name="Andreopoulos B."/>
            <person name="LaButti K."/>
            <person name="Kuo A."/>
            <person name="Mondo S."/>
            <person name="Riley R."/>
            <person name="Otillar R."/>
            <person name="Haridas S."/>
            <person name="Lipzen A."/>
            <person name="Grimwood J."/>
            <person name="Schmutz J."/>
            <person name="Clum A."/>
            <person name="Reid I.D."/>
            <person name="Moisan M.C."/>
            <person name="Butler G."/>
            <person name="Nguyen T.T.M."/>
            <person name="Dewar K."/>
            <person name="Conant G."/>
            <person name="Drula E."/>
            <person name="Henrissat B."/>
            <person name="Hansel C."/>
            <person name="Singer S."/>
            <person name="Hutchinson M.I."/>
            <person name="de Vries R.P."/>
            <person name="Natvig D.O."/>
            <person name="Powell A.J."/>
            <person name="Tsang A."/>
            <person name="Grigoriev I.V."/>
        </authorList>
    </citation>
    <scope>NUCLEOTIDE SEQUENCE [LARGE SCALE GENOMIC DNA]</scope>
    <source>
        <strain evidence="4 5">ATCC 24622</strain>
    </source>
</reference>
<accession>A0ABR3W2U9</accession>
<evidence type="ECO:0000256" key="1">
    <source>
        <dbReference type="ARBA" id="ARBA00047473"/>
    </source>
</evidence>
<dbReference type="SUPFAM" id="SSF51735">
    <property type="entry name" value="NAD(P)-binding Rossmann-fold domains"/>
    <property type="match status" value="1"/>
</dbReference>
<feature type="region of interest" description="Disordered" evidence="2">
    <location>
        <begin position="245"/>
        <end position="265"/>
    </location>
</feature>
<dbReference type="InterPro" id="IPR001732">
    <property type="entry name" value="UDP-Glc/GDP-Man_DH_N"/>
</dbReference>
<evidence type="ECO:0000259" key="3">
    <source>
        <dbReference type="Pfam" id="PF03721"/>
    </source>
</evidence>
<feature type="compositionally biased region" description="Low complexity" evidence="2">
    <location>
        <begin position="137"/>
        <end position="150"/>
    </location>
</feature>
<evidence type="ECO:0000256" key="2">
    <source>
        <dbReference type="SAM" id="MobiDB-lite"/>
    </source>
</evidence>
<comment type="catalytic activity">
    <reaction evidence="1">
        <text>UDP-alpha-D-glucose + 2 NAD(+) + H2O = UDP-alpha-D-glucuronate + 2 NADH + 3 H(+)</text>
        <dbReference type="Rhea" id="RHEA:23596"/>
        <dbReference type="ChEBI" id="CHEBI:15377"/>
        <dbReference type="ChEBI" id="CHEBI:15378"/>
        <dbReference type="ChEBI" id="CHEBI:57540"/>
        <dbReference type="ChEBI" id="CHEBI:57945"/>
        <dbReference type="ChEBI" id="CHEBI:58052"/>
        <dbReference type="ChEBI" id="CHEBI:58885"/>
        <dbReference type="EC" id="1.1.1.22"/>
    </reaction>
</comment>
<keyword evidence="5" id="KW-1185">Reference proteome</keyword>
<gene>
    <name evidence="4" type="ORF">VTK73DRAFT_9330</name>
</gene>
<proteinExistence type="predicted"/>
<dbReference type="InterPro" id="IPR028356">
    <property type="entry name" value="UDPglc_DH_euk"/>
</dbReference>
<protein>
    <recommendedName>
        <fullName evidence="3">UDP-glucose/GDP-mannose dehydrogenase N-terminal domain-containing protein</fullName>
    </recommendedName>
</protein>
<dbReference type="Proteomes" id="UP001586593">
    <property type="component" value="Unassembled WGS sequence"/>
</dbReference>
<sequence length="265" mass="28226">MDPLFATDSDEASCPDASTAPTTPAISPSSSPAMRPQNTEPAECAALQVSPVSVPQVRSVCCVGAGYVGGPTSAVIAFQNPHVRVTVVDADEGRIRRWRSRHLPVYEPGLYDLVRVARDGVRSVRSERDRRLEQLESLPSSSDAARSSQNDSHHADEPPPSISRREPNLFFSTDIAHAIREADVVFIAVNTPTKARGLGAGAATDMTSFEAVATLIAEHARPGALIVEKSTVPCRTAQLVRDMVATPSSSPREPPSTTFCTPTAS</sequence>
<feature type="domain" description="UDP-glucose/GDP-mannose dehydrogenase N-terminal" evidence="3">
    <location>
        <begin position="166"/>
        <end position="246"/>
    </location>
</feature>
<dbReference type="Gene3D" id="3.40.50.720">
    <property type="entry name" value="NAD(P)-binding Rossmann-like Domain"/>
    <property type="match status" value="1"/>
</dbReference>
<dbReference type="PANTHER" id="PTHR11374:SF3">
    <property type="entry name" value="UDP-GLUCOSE 6-DEHYDROGENASE"/>
    <property type="match status" value="1"/>
</dbReference>
<feature type="compositionally biased region" description="Low complexity" evidence="2">
    <location>
        <begin position="246"/>
        <end position="258"/>
    </location>
</feature>